<dbReference type="AlphaFoldDB" id="A0A2G5U2K5"/>
<evidence type="ECO:0000313" key="2">
    <source>
        <dbReference type="Proteomes" id="UP000230233"/>
    </source>
</evidence>
<evidence type="ECO:0000313" key="1">
    <source>
        <dbReference type="EMBL" id="PIC33456.1"/>
    </source>
</evidence>
<reference evidence="2" key="1">
    <citation type="submission" date="2017-10" db="EMBL/GenBank/DDBJ databases">
        <title>Rapid genome shrinkage in a self-fertile nematode reveals novel sperm competition proteins.</title>
        <authorList>
            <person name="Yin D."/>
            <person name="Schwarz E.M."/>
            <person name="Thomas C.G."/>
            <person name="Felde R.L."/>
            <person name="Korf I.F."/>
            <person name="Cutter A.D."/>
            <person name="Schartner C.M."/>
            <person name="Ralston E.J."/>
            <person name="Meyer B.J."/>
            <person name="Haag E.S."/>
        </authorList>
    </citation>
    <scope>NUCLEOTIDE SEQUENCE [LARGE SCALE GENOMIC DNA]</scope>
    <source>
        <strain evidence="2">JU1422</strain>
    </source>
</reference>
<dbReference type="Proteomes" id="UP000230233">
    <property type="component" value="Chromosome IV"/>
</dbReference>
<protein>
    <submittedName>
        <fullName evidence="1">Uncharacterized protein</fullName>
    </submittedName>
</protein>
<gene>
    <name evidence="1" type="primary">Cnig_chr_IV.g13430</name>
    <name evidence="1" type="ORF">B9Z55_013430</name>
</gene>
<sequence>MDHQAIDNLIKERERIQKSIDDFFLAKQATFSIRDNGKPNVEEQKEWQVVYKAFQGTSDKFRIICPIHETVFSKVSYEKHMESTHPDLCSKCLGVISEEKCICFQPNPVGEQPLPETPAAPMPSGSHHPVAPFFDYGPIPLQGQQGHQFDPMNGYGYYPGAPYQGYQAYDGSWFPGGPSG</sequence>
<dbReference type="EMBL" id="PDUG01000004">
    <property type="protein sequence ID" value="PIC33456.1"/>
    <property type="molecule type" value="Genomic_DNA"/>
</dbReference>
<comment type="caution">
    <text evidence="1">The sequence shown here is derived from an EMBL/GenBank/DDBJ whole genome shotgun (WGS) entry which is preliminary data.</text>
</comment>
<organism evidence="1 2">
    <name type="scientific">Caenorhabditis nigoni</name>
    <dbReference type="NCBI Taxonomy" id="1611254"/>
    <lineage>
        <taxon>Eukaryota</taxon>
        <taxon>Metazoa</taxon>
        <taxon>Ecdysozoa</taxon>
        <taxon>Nematoda</taxon>
        <taxon>Chromadorea</taxon>
        <taxon>Rhabditida</taxon>
        <taxon>Rhabditina</taxon>
        <taxon>Rhabditomorpha</taxon>
        <taxon>Rhabditoidea</taxon>
        <taxon>Rhabditidae</taxon>
        <taxon>Peloderinae</taxon>
        <taxon>Caenorhabditis</taxon>
    </lineage>
</organism>
<keyword evidence="2" id="KW-1185">Reference proteome</keyword>
<proteinExistence type="predicted"/>
<accession>A0A2G5U2K5</accession>
<name>A0A2G5U2K5_9PELO</name>